<evidence type="ECO:0000313" key="13">
    <source>
        <dbReference type="Proteomes" id="UP000191522"/>
    </source>
</evidence>
<feature type="region of interest" description="Disordered" evidence="10">
    <location>
        <begin position="96"/>
        <end position="356"/>
    </location>
</feature>
<feature type="compositionally biased region" description="Polar residues" evidence="10">
    <location>
        <begin position="181"/>
        <end position="190"/>
    </location>
</feature>
<feature type="compositionally biased region" description="Basic and acidic residues" evidence="10">
    <location>
        <begin position="124"/>
        <end position="137"/>
    </location>
</feature>
<gene>
    <name evidence="12" type="ORF">PENDEC_c024G06953</name>
</gene>
<feature type="compositionally biased region" description="Low complexity" evidence="10">
    <location>
        <begin position="297"/>
        <end position="349"/>
    </location>
</feature>
<evidence type="ECO:0000256" key="4">
    <source>
        <dbReference type="ARBA" id="ARBA00022454"/>
    </source>
</evidence>
<feature type="compositionally biased region" description="Polar residues" evidence="10">
    <location>
        <begin position="203"/>
        <end position="213"/>
    </location>
</feature>
<dbReference type="Proteomes" id="UP000191522">
    <property type="component" value="Unassembled WGS sequence"/>
</dbReference>
<keyword evidence="13" id="KW-1185">Reference proteome</keyword>
<proteinExistence type="inferred from homology"/>
<dbReference type="GO" id="GO:0000070">
    <property type="term" value="P:mitotic sister chromatid segregation"/>
    <property type="evidence" value="ECO:0007669"/>
    <property type="project" value="TreeGrafter"/>
</dbReference>
<keyword evidence="6" id="KW-0498">Mitosis</keyword>
<dbReference type="PANTHER" id="PTHR16040:SF7">
    <property type="entry name" value="AUSTRALIN, ISOFORM A-RELATED"/>
    <property type="match status" value="1"/>
</dbReference>
<accession>A0A1V6P0A0</accession>
<keyword evidence="7" id="KW-0539">Nucleus</keyword>
<dbReference type="GO" id="GO:0032133">
    <property type="term" value="C:chromosome passenger complex"/>
    <property type="evidence" value="ECO:0007669"/>
    <property type="project" value="TreeGrafter"/>
</dbReference>
<evidence type="ECO:0000259" key="11">
    <source>
        <dbReference type="Pfam" id="PF10444"/>
    </source>
</evidence>
<keyword evidence="9" id="KW-0137">Centromere</keyword>
<dbReference type="OMA" id="ITMQQKQ"/>
<evidence type="ECO:0000256" key="9">
    <source>
        <dbReference type="ARBA" id="ARBA00023328"/>
    </source>
</evidence>
<name>A0A1V6P0A0_PENDC</name>
<evidence type="ECO:0000256" key="5">
    <source>
        <dbReference type="ARBA" id="ARBA00022618"/>
    </source>
</evidence>
<dbReference type="AlphaFoldDB" id="A0A1V6P0A0"/>
<evidence type="ECO:0000256" key="8">
    <source>
        <dbReference type="ARBA" id="ARBA00023306"/>
    </source>
</evidence>
<dbReference type="EMBL" id="MDYL01000024">
    <property type="protein sequence ID" value="OQD70393.1"/>
    <property type="molecule type" value="Genomic_DNA"/>
</dbReference>
<evidence type="ECO:0000256" key="6">
    <source>
        <dbReference type="ARBA" id="ARBA00022776"/>
    </source>
</evidence>
<feature type="domain" description="Borealin N-terminal" evidence="11">
    <location>
        <begin position="33"/>
        <end position="89"/>
    </location>
</feature>
<reference evidence="13" key="1">
    <citation type="journal article" date="2017" name="Nat. Microbiol.">
        <title>Global analysis of biosynthetic gene clusters reveals vast potential of secondary metabolite production in Penicillium species.</title>
        <authorList>
            <person name="Nielsen J.C."/>
            <person name="Grijseels S."/>
            <person name="Prigent S."/>
            <person name="Ji B."/>
            <person name="Dainat J."/>
            <person name="Nielsen K.F."/>
            <person name="Frisvad J.C."/>
            <person name="Workman M."/>
            <person name="Nielsen J."/>
        </authorList>
    </citation>
    <scope>NUCLEOTIDE SEQUENCE [LARGE SCALE GENOMIC DNA]</scope>
    <source>
        <strain evidence="13">IBT 11843</strain>
    </source>
</reference>
<evidence type="ECO:0000313" key="12">
    <source>
        <dbReference type="EMBL" id="OQD70393.1"/>
    </source>
</evidence>
<feature type="region of interest" description="Disordered" evidence="10">
    <location>
        <begin position="1"/>
        <end position="28"/>
    </location>
</feature>
<evidence type="ECO:0000256" key="7">
    <source>
        <dbReference type="ARBA" id="ARBA00023242"/>
    </source>
</evidence>
<dbReference type="GO" id="GO:0051301">
    <property type="term" value="P:cell division"/>
    <property type="evidence" value="ECO:0007669"/>
    <property type="project" value="UniProtKB-KW"/>
</dbReference>
<evidence type="ECO:0000256" key="2">
    <source>
        <dbReference type="ARBA" id="ARBA00004584"/>
    </source>
</evidence>
<dbReference type="Pfam" id="PF10444">
    <property type="entry name" value="Nbl1_Borealin_N"/>
    <property type="match status" value="1"/>
</dbReference>
<comment type="similarity">
    <text evidence="3">Belongs to the borealin family.</text>
</comment>
<evidence type="ECO:0000256" key="1">
    <source>
        <dbReference type="ARBA" id="ARBA00004123"/>
    </source>
</evidence>
<keyword evidence="8" id="KW-0131">Cell cycle</keyword>
<keyword evidence="5" id="KW-0132">Cell division</keyword>
<dbReference type="GO" id="GO:0005634">
    <property type="term" value="C:nucleus"/>
    <property type="evidence" value="ECO:0007669"/>
    <property type="project" value="UniProtKB-SubCell"/>
</dbReference>
<sequence>MATLKRKSSEFADAPDLTPTGPPTKRMRMTQRQKQALIDNLQLEITERARKLRSQYALQANDLRSRIERRVNRIPISLRKATMGVLLEKHSVPSTISPMRRVSPTKAFRAAPSISIDQALSPSRDGRHDNHYSDKENAPATGETEGLRNPKRRGKAPAAGSASRVASQEVRTNDNRILSPKSLNSRTYPQSPFRVSPEKGQPSYLSRPTSPLKPSSPLRAVGASSRSRGATTVISKDSYPSSQVKKTAARAATGPRAVISPLPRPATRQGYERKNSMSSTASSGTTVQRPTRTGANARKATTGTASSTAKKTAAARPQAASVAVKQPAAAPTVRKTTAPASTSEATTRTRALRKRV</sequence>
<comment type="caution">
    <text evidence="12">The sequence shown here is derived from an EMBL/GenBank/DDBJ whole genome shotgun (WGS) entry which is preliminary data.</text>
</comment>
<dbReference type="GO" id="GO:0000775">
    <property type="term" value="C:chromosome, centromeric region"/>
    <property type="evidence" value="ECO:0007669"/>
    <property type="project" value="UniProtKB-SubCell"/>
</dbReference>
<protein>
    <recommendedName>
        <fullName evidence="11">Borealin N-terminal domain-containing protein</fullName>
    </recommendedName>
</protein>
<evidence type="ECO:0000256" key="10">
    <source>
        <dbReference type="SAM" id="MobiDB-lite"/>
    </source>
</evidence>
<dbReference type="InterPro" id="IPR018867">
    <property type="entry name" value="Cell_div_borealin"/>
</dbReference>
<keyword evidence="4" id="KW-0158">Chromosome</keyword>
<feature type="compositionally biased region" description="Polar residues" evidence="10">
    <location>
        <begin position="276"/>
        <end position="294"/>
    </location>
</feature>
<organism evidence="12 13">
    <name type="scientific">Penicillium decumbens</name>
    <dbReference type="NCBI Taxonomy" id="69771"/>
    <lineage>
        <taxon>Eukaryota</taxon>
        <taxon>Fungi</taxon>
        <taxon>Dikarya</taxon>
        <taxon>Ascomycota</taxon>
        <taxon>Pezizomycotina</taxon>
        <taxon>Eurotiomycetes</taxon>
        <taxon>Eurotiomycetidae</taxon>
        <taxon>Eurotiales</taxon>
        <taxon>Aspergillaceae</taxon>
        <taxon>Penicillium</taxon>
    </lineage>
</organism>
<dbReference type="OrthoDB" id="2392550at2759"/>
<dbReference type="InterPro" id="IPR018851">
    <property type="entry name" value="Borealin_N"/>
</dbReference>
<dbReference type="PANTHER" id="PTHR16040">
    <property type="entry name" value="AUSTRALIN, ISOFORM A-RELATED"/>
    <property type="match status" value="1"/>
</dbReference>
<dbReference type="GO" id="GO:0051233">
    <property type="term" value="C:spindle midzone"/>
    <property type="evidence" value="ECO:0007669"/>
    <property type="project" value="TreeGrafter"/>
</dbReference>
<comment type="subcellular location">
    <subcellularLocation>
        <location evidence="2">Chromosome</location>
        <location evidence="2">Centromere</location>
    </subcellularLocation>
    <subcellularLocation>
        <location evidence="1">Nucleus</location>
    </subcellularLocation>
</comment>
<feature type="compositionally biased region" description="Polar residues" evidence="10">
    <location>
        <begin position="224"/>
        <end position="245"/>
    </location>
</feature>
<evidence type="ECO:0000256" key="3">
    <source>
        <dbReference type="ARBA" id="ARBA00009914"/>
    </source>
</evidence>